<dbReference type="InterPro" id="IPR042163">
    <property type="entry name" value="PHF12"/>
</dbReference>
<accession>A0AAD7U7H3</accession>
<dbReference type="Gene3D" id="2.60.200.20">
    <property type="match status" value="1"/>
</dbReference>
<dbReference type="GO" id="GO:0003714">
    <property type="term" value="F:transcription corepressor activity"/>
    <property type="evidence" value="ECO:0007669"/>
    <property type="project" value="InterPro"/>
</dbReference>
<evidence type="ECO:0000256" key="2">
    <source>
        <dbReference type="ARBA" id="ARBA00022771"/>
    </source>
</evidence>
<keyword evidence="2 4" id="KW-0863">Zinc-finger</keyword>
<protein>
    <recommendedName>
        <fullName evidence="6">PHD-type domain-containing protein</fullName>
    </recommendedName>
</protein>
<feature type="domain" description="PHD-type" evidence="6">
    <location>
        <begin position="358"/>
        <end position="404"/>
    </location>
</feature>
<dbReference type="InterPro" id="IPR019787">
    <property type="entry name" value="Znf_PHD-finger"/>
</dbReference>
<dbReference type="GO" id="GO:0008270">
    <property type="term" value="F:zinc ion binding"/>
    <property type="evidence" value="ECO:0007669"/>
    <property type="project" value="UniProtKB-KW"/>
</dbReference>
<name>A0AAD7U7H3_9STRA</name>
<feature type="compositionally biased region" description="Low complexity" evidence="5">
    <location>
        <begin position="12"/>
        <end position="25"/>
    </location>
</feature>
<dbReference type="PANTHER" id="PTHR46309">
    <property type="entry name" value="PHD FINGER PROTEIN 12"/>
    <property type="match status" value="1"/>
</dbReference>
<dbReference type="CDD" id="cd22671">
    <property type="entry name" value="FHA_APTX-like"/>
    <property type="match status" value="1"/>
</dbReference>
<evidence type="ECO:0000256" key="5">
    <source>
        <dbReference type="SAM" id="MobiDB-lite"/>
    </source>
</evidence>
<dbReference type="Proteomes" id="UP001230188">
    <property type="component" value="Unassembled WGS sequence"/>
</dbReference>
<dbReference type="InterPro" id="IPR013083">
    <property type="entry name" value="Znf_RING/FYVE/PHD"/>
</dbReference>
<keyword evidence="3" id="KW-0862">Zinc</keyword>
<dbReference type="SMART" id="SM00249">
    <property type="entry name" value="PHD"/>
    <property type="match status" value="1"/>
</dbReference>
<dbReference type="InterPro" id="IPR019786">
    <property type="entry name" value="Zinc_finger_PHD-type_CS"/>
</dbReference>
<dbReference type="Gene3D" id="3.30.40.10">
    <property type="entry name" value="Zinc/RING finger domain, C3HC4 (zinc finger)"/>
    <property type="match status" value="1"/>
</dbReference>
<dbReference type="AlphaFoldDB" id="A0AAD7U7H3"/>
<dbReference type="PANTHER" id="PTHR46309:SF1">
    <property type="entry name" value="PHD FINGER PROTEIN 12"/>
    <property type="match status" value="1"/>
</dbReference>
<sequence>MGAAAVEDEAVNNNNNNNNKNNNNNGGAKRSLEEEEEEEKERSAKKQKVLKWQQRSSRVGAAYQVACLPRGWKKVPRCDAQIVVEEEDAYERLVATLEHRSEPPESLSEWRLEPVLGNSGLEVPLRSGSNVVGRTRETNLADVKLSRRHLDVEVEAGNVFLTPLYAHSDVISVNDATLRRNAPKRRLERGDVVKLWHGKYAYRLVSTLSRRNAPKRQDAMTPEDCAVDLLWRPALPGTDRYDRLARLSAENSSARELDILRAVDDGGGPRRFLSRRAVPSAKAYQALHKCLVSHRKAFRFASIDLDVDIAHLVDFYYASFKPRYASYDAFKDDMDSLHRRKATENHERNFVVPDDGNADECHVCSRGGELLCCDSCPRAFHLDCVGLDSIPAGDLWVCSLCQAANPL</sequence>
<dbReference type="EMBL" id="JAQMWT010000575">
    <property type="protein sequence ID" value="KAJ8599245.1"/>
    <property type="molecule type" value="Genomic_DNA"/>
</dbReference>
<dbReference type="SUPFAM" id="SSF49879">
    <property type="entry name" value="SMAD/FHA domain"/>
    <property type="match status" value="1"/>
</dbReference>
<evidence type="ECO:0000256" key="4">
    <source>
        <dbReference type="PROSITE-ProRule" id="PRU00146"/>
    </source>
</evidence>
<keyword evidence="8" id="KW-1185">Reference proteome</keyword>
<dbReference type="PROSITE" id="PS01359">
    <property type="entry name" value="ZF_PHD_1"/>
    <property type="match status" value="1"/>
</dbReference>
<dbReference type="GO" id="GO:0005634">
    <property type="term" value="C:nucleus"/>
    <property type="evidence" value="ECO:0007669"/>
    <property type="project" value="TreeGrafter"/>
</dbReference>
<evidence type="ECO:0000259" key="6">
    <source>
        <dbReference type="PROSITE" id="PS50016"/>
    </source>
</evidence>
<dbReference type="InterPro" id="IPR001965">
    <property type="entry name" value="Znf_PHD"/>
</dbReference>
<dbReference type="Pfam" id="PF00628">
    <property type="entry name" value="PHD"/>
    <property type="match status" value="1"/>
</dbReference>
<evidence type="ECO:0000256" key="1">
    <source>
        <dbReference type="ARBA" id="ARBA00022723"/>
    </source>
</evidence>
<reference evidence="7" key="1">
    <citation type="submission" date="2023-01" db="EMBL/GenBank/DDBJ databases">
        <title>Metagenome sequencing of chrysophaentin producing Chrysophaeum taylorii.</title>
        <authorList>
            <person name="Davison J."/>
            <person name="Bewley C."/>
        </authorList>
    </citation>
    <scope>NUCLEOTIDE SEQUENCE</scope>
    <source>
        <strain evidence="7">NIES-1699</strain>
    </source>
</reference>
<proteinExistence type="predicted"/>
<comment type="caution">
    <text evidence="7">The sequence shown here is derived from an EMBL/GenBank/DDBJ whole genome shotgun (WGS) entry which is preliminary data.</text>
</comment>
<feature type="compositionally biased region" description="Acidic residues" evidence="5">
    <location>
        <begin position="1"/>
        <end position="10"/>
    </location>
</feature>
<evidence type="ECO:0000313" key="7">
    <source>
        <dbReference type="EMBL" id="KAJ8599245.1"/>
    </source>
</evidence>
<dbReference type="GO" id="GO:0006357">
    <property type="term" value="P:regulation of transcription by RNA polymerase II"/>
    <property type="evidence" value="ECO:0007669"/>
    <property type="project" value="TreeGrafter"/>
</dbReference>
<evidence type="ECO:0000313" key="8">
    <source>
        <dbReference type="Proteomes" id="UP001230188"/>
    </source>
</evidence>
<dbReference type="InterPro" id="IPR011011">
    <property type="entry name" value="Znf_FYVE_PHD"/>
</dbReference>
<dbReference type="PROSITE" id="PS50016">
    <property type="entry name" value="ZF_PHD_2"/>
    <property type="match status" value="1"/>
</dbReference>
<dbReference type="InterPro" id="IPR008984">
    <property type="entry name" value="SMAD_FHA_dom_sf"/>
</dbReference>
<dbReference type="SUPFAM" id="SSF57903">
    <property type="entry name" value="FYVE/PHD zinc finger"/>
    <property type="match status" value="1"/>
</dbReference>
<keyword evidence="1" id="KW-0479">Metal-binding</keyword>
<evidence type="ECO:0000256" key="3">
    <source>
        <dbReference type="ARBA" id="ARBA00022833"/>
    </source>
</evidence>
<gene>
    <name evidence="7" type="ORF">CTAYLR_006223</name>
</gene>
<organism evidence="7 8">
    <name type="scientific">Chrysophaeum taylorii</name>
    <dbReference type="NCBI Taxonomy" id="2483200"/>
    <lineage>
        <taxon>Eukaryota</taxon>
        <taxon>Sar</taxon>
        <taxon>Stramenopiles</taxon>
        <taxon>Ochrophyta</taxon>
        <taxon>Pelagophyceae</taxon>
        <taxon>Pelagomonadales</taxon>
        <taxon>Pelagomonadaceae</taxon>
        <taxon>Chrysophaeum</taxon>
    </lineage>
</organism>
<feature type="region of interest" description="Disordered" evidence="5">
    <location>
        <begin position="1"/>
        <end position="49"/>
    </location>
</feature>